<evidence type="ECO:0000313" key="4">
    <source>
        <dbReference type="Proteomes" id="UP000002710"/>
    </source>
</evidence>
<keyword evidence="1" id="KW-0802">TPR repeat</keyword>
<dbReference type="AlphaFoldDB" id="Q30ZE2"/>
<reference evidence="3 4" key="1">
    <citation type="journal article" date="2011" name="J. Bacteriol.">
        <title>Complete genome sequence and updated annotation of Desulfovibrio alaskensis G20.</title>
        <authorList>
            <person name="Hauser L.J."/>
            <person name="Land M.L."/>
            <person name="Brown S.D."/>
            <person name="Larimer F."/>
            <person name="Keller K.L."/>
            <person name="Rapp-Giles B.J."/>
            <person name="Price M.N."/>
            <person name="Lin M."/>
            <person name="Bruce D.C."/>
            <person name="Detter J.C."/>
            <person name="Tapia R."/>
            <person name="Han C.S."/>
            <person name="Goodwin L.A."/>
            <person name="Cheng J.F."/>
            <person name="Pitluck S."/>
            <person name="Copeland A."/>
            <person name="Lucas S."/>
            <person name="Nolan M."/>
            <person name="Lapidus A.L."/>
            <person name="Palumbo A.V."/>
            <person name="Wall J.D."/>
        </authorList>
    </citation>
    <scope>NUCLEOTIDE SEQUENCE [LARGE SCALE GENOMIC DNA]</scope>
    <source>
        <strain evidence="4">ATCC BAA 1058 / DSM 17464 / G20</strain>
    </source>
</reference>
<evidence type="ECO:0000256" key="2">
    <source>
        <dbReference type="SAM" id="SignalP"/>
    </source>
</evidence>
<keyword evidence="4" id="KW-1185">Reference proteome</keyword>
<name>Q30ZE2_OLEA2</name>
<sequence>MKYAILVSSVLLLLCICIKTSRADALPAEARKPLHTAQQYIQKERYNEAAAVLEDYLATAADPAPPEAYLLLGGAYSHAEKTMQALEICKKGLRNFPENAMLHHNAGIAAYSLKRYAEAALHLEKSCTLQKKPQAALLLQTGYAYYQAEHYKDAARVLQLLLDRYTPHQKQWVSLAVHAHLNAGAVRKAEEIILSEIGAESITPDYLKLLANIYLEQEKTASAAAAMELYSRLTTMSAQDFSWLRSLYRYLNAPLLELHTLSRTGAQAGSSQTALQTAKLYAEAGRTLQAVALLQKHAGQNALMEQGKILYNARKFADARTALQKVTAPDLQQQARFYLALCAWEQQQWSSARSSLQQISRQSPFAAQARPYLNILDELDKAKELQPSS</sequence>
<feature type="repeat" description="TPR" evidence="1">
    <location>
        <begin position="66"/>
        <end position="99"/>
    </location>
</feature>
<dbReference type="InterPro" id="IPR011990">
    <property type="entry name" value="TPR-like_helical_dom_sf"/>
</dbReference>
<proteinExistence type="predicted"/>
<feature type="chain" id="PRO_5004219645" evidence="2">
    <location>
        <begin position="24"/>
        <end position="389"/>
    </location>
</feature>
<dbReference type="SMART" id="SM00028">
    <property type="entry name" value="TPR"/>
    <property type="match status" value="3"/>
</dbReference>
<dbReference type="PROSITE" id="PS50005">
    <property type="entry name" value="TPR"/>
    <property type="match status" value="1"/>
</dbReference>
<dbReference type="RefSeq" id="WP_011368053.1">
    <property type="nucleotide sequence ID" value="NC_007519.1"/>
</dbReference>
<dbReference type="InterPro" id="IPR019734">
    <property type="entry name" value="TPR_rpt"/>
</dbReference>
<dbReference type="eggNOG" id="COG4235">
    <property type="taxonomic scope" value="Bacteria"/>
</dbReference>
<dbReference type="Pfam" id="PF13432">
    <property type="entry name" value="TPR_16"/>
    <property type="match status" value="2"/>
</dbReference>
<dbReference type="STRING" id="207559.Dde_2157"/>
<dbReference type="Gene3D" id="1.25.40.10">
    <property type="entry name" value="Tetratricopeptide repeat domain"/>
    <property type="match status" value="3"/>
</dbReference>
<dbReference type="Proteomes" id="UP000002710">
    <property type="component" value="Chromosome"/>
</dbReference>
<dbReference type="KEGG" id="dde:Dde_2157"/>
<keyword evidence="2" id="KW-0732">Signal</keyword>
<evidence type="ECO:0000256" key="1">
    <source>
        <dbReference type="PROSITE-ProRule" id="PRU00339"/>
    </source>
</evidence>
<dbReference type="EMBL" id="CP000112">
    <property type="protein sequence ID" value="ABB38954.1"/>
    <property type="molecule type" value="Genomic_DNA"/>
</dbReference>
<dbReference type="HOGENOM" id="CLU_060079_0_0_7"/>
<dbReference type="SUPFAM" id="SSF48452">
    <property type="entry name" value="TPR-like"/>
    <property type="match status" value="2"/>
</dbReference>
<accession>Q30ZE2</accession>
<organism evidence="3 4">
    <name type="scientific">Oleidesulfovibrio alaskensis (strain ATCC BAA-1058 / DSM 17464 / G20)</name>
    <name type="common">Desulfovibrio alaskensis</name>
    <dbReference type="NCBI Taxonomy" id="207559"/>
    <lineage>
        <taxon>Bacteria</taxon>
        <taxon>Pseudomonadati</taxon>
        <taxon>Thermodesulfobacteriota</taxon>
        <taxon>Desulfovibrionia</taxon>
        <taxon>Desulfovibrionales</taxon>
        <taxon>Desulfovibrionaceae</taxon>
        <taxon>Oleidesulfovibrio</taxon>
    </lineage>
</organism>
<evidence type="ECO:0000313" key="3">
    <source>
        <dbReference type="EMBL" id="ABB38954.1"/>
    </source>
</evidence>
<feature type="signal peptide" evidence="2">
    <location>
        <begin position="1"/>
        <end position="23"/>
    </location>
</feature>
<gene>
    <name evidence="3" type="ordered locus">Dde_2157</name>
</gene>
<protein>
    <submittedName>
        <fullName evidence="3">Tetratricopeptide TPR_1 repeat-containing protein</fullName>
    </submittedName>
</protein>